<evidence type="ECO:0000256" key="1">
    <source>
        <dbReference type="SAM" id="SignalP"/>
    </source>
</evidence>
<dbReference type="OrthoDB" id="2327946at2"/>
<proteinExistence type="predicted"/>
<dbReference type="AlphaFoldDB" id="A0A0R1RFZ4"/>
<accession>A0A0R1RFZ4</accession>
<evidence type="ECO:0000313" key="3">
    <source>
        <dbReference type="EMBL" id="KRL55278.1"/>
    </source>
</evidence>
<feature type="chain" id="PRO_5038728342" description="DUF6287 domain-containing protein" evidence="1">
    <location>
        <begin position="23"/>
        <end position="179"/>
    </location>
</feature>
<keyword evidence="4" id="KW-1185">Reference proteome</keyword>
<comment type="caution">
    <text evidence="3">The sequence shown here is derived from an EMBL/GenBank/DDBJ whole genome shotgun (WGS) entry which is preliminary data.</text>
</comment>
<dbReference type="STRING" id="1423778.FC70_GL000874"/>
<dbReference type="PROSITE" id="PS51257">
    <property type="entry name" value="PROKAR_LIPOPROTEIN"/>
    <property type="match status" value="1"/>
</dbReference>
<organism evidence="3 4">
    <name type="scientific">Paucilactobacillus oligofermentans DSM 15707 = LMG 22743</name>
    <dbReference type="NCBI Taxonomy" id="1423778"/>
    <lineage>
        <taxon>Bacteria</taxon>
        <taxon>Bacillati</taxon>
        <taxon>Bacillota</taxon>
        <taxon>Bacilli</taxon>
        <taxon>Lactobacillales</taxon>
        <taxon>Lactobacillaceae</taxon>
        <taxon>Paucilactobacillus</taxon>
    </lineage>
</organism>
<dbReference type="InterPro" id="IPR046254">
    <property type="entry name" value="DUF6287"/>
</dbReference>
<gene>
    <name evidence="3" type="ORF">FC70_GL000874</name>
</gene>
<keyword evidence="1" id="KW-0732">Signal</keyword>
<dbReference type="Proteomes" id="UP000051697">
    <property type="component" value="Unassembled WGS sequence"/>
</dbReference>
<evidence type="ECO:0000313" key="4">
    <source>
        <dbReference type="Proteomes" id="UP000051697"/>
    </source>
</evidence>
<dbReference type="KEGG" id="lol:LACOL_0423"/>
<sequence>MKKFKLIGLMMMLLLFISGCNNQQKESEKSNDNRNINIKMNVNEIANGDYKSLNGTWKNGNGETIKVNDYQMKFSDFDMSDSKAPGTITKLNMNVPSMSDSRYKQNLRVLSEDGKTIIRGAIISPYGPGSANYEVLFMPSGKNKDLNNGDSTKDRIIAEGTQNDLTDIEVNKIYYRVAE</sequence>
<evidence type="ECO:0000259" key="2">
    <source>
        <dbReference type="Pfam" id="PF19804"/>
    </source>
</evidence>
<dbReference type="Pfam" id="PF19804">
    <property type="entry name" value="DUF6287"/>
    <property type="match status" value="1"/>
</dbReference>
<reference evidence="3 4" key="1">
    <citation type="journal article" date="2015" name="Genome Announc.">
        <title>Expanding the biotechnology potential of lactobacilli through comparative genomics of 213 strains and associated genera.</title>
        <authorList>
            <person name="Sun Z."/>
            <person name="Harris H.M."/>
            <person name="McCann A."/>
            <person name="Guo C."/>
            <person name="Argimon S."/>
            <person name="Zhang W."/>
            <person name="Yang X."/>
            <person name="Jeffery I.B."/>
            <person name="Cooney J.C."/>
            <person name="Kagawa T.F."/>
            <person name="Liu W."/>
            <person name="Song Y."/>
            <person name="Salvetti E."/>
            <person name="Wrobel A."/>
            <person name="Rasinkangas P."/>
            <person name="Parkhill J."/>
            <person name="Rea M.C."/>
            <person name="O'Sullivan O."/>
            <person name="Ritari J."/>
            <person name="Douillard F.P."/>
            <person name="Paul Ross R."/>
            <person name="Yang R."/>
            <person name="Briner A.E."/>
            <person name="Felis G.E."/>
            <person name="de Vos W.M."/>
            <person name="Barrangou R."/>
            <person name="Klaenhammer T.R."/>
            <person name="Caufield P.W."/>
            <person name="Cui Y."/>
            <person name="Zhang H."/>
            <person name="O'Toole P.W."/>
        </authorList>
    </citation>
    <scope>NUCLEOTIDE SEQUENCE [LARGE SCALE GENOMIC DNA]</scope>
    <source>
        <strain evidence="3 4">DSM 15707</strain>
    </source>
</reference>
<feature type="signal peptide" evidence="1">
    <location>
        <begin position="1"/>
        <end position="22"/>
    </location>
</feature>
<dbReference type="RefSeq" id="WP_057889830.1">
    <property type="nucleotide sequence ID" value="NZ_AZFE01000031.1"/>
</dbReference>
<feature type="domain" description="DUF6287" evidence="2">
    <location>
        <begin position="40"/>
        <end position="70"/>
    </location>
</feature>
<name>A0A0R1RFZ4_9LACO</name>
<protein>
    <recommendedName>
        <fullName evidence="2">DUF6287 domain-containing protein</fullName>
    </recommendedName>
</protein>
<dbReference type="PATRIC" id="fig|1423778.4.peg.907"/>
<dbReference type="EMBL" id="AZFE01000031">
    <property type="protein sequence ID" value="KRL55278.1"/>
    <property type="molecule type" value="Genomic_DNA"/>
</dbReference>